<evidence type="ECO:0000259" key="7">
    <source>
        <dbReference type="PROSITE" id="PS51900"/>
    </source>
</evidence>
<evidence type="ECO:0000256" key="2">
    <source>
        <dbReference type="ARBA" id="ARBA00022908"/>
    </source>
</evidence>
<evidence type="ECO:0000313" key="8">
    <source>
        <dbReference type="EMBL" id="PJE69593.1"/>
    </source>
</evidence>
<evidence type="ECO:0000313" key="9">
    <source>
        <dbReference type="Proteomes" id="UP000236946"/>
    </source>
</evidence>
<proteinExistence type="inferred from homology"/>
<dbReference type="InterPro" id="IPR013762">
    <property type="entry name" value="Integrase-like_cat_sf"/>
</dbReference>
<keyword evidence="2" id="KW-0229">DNA integration</keyword>
<dbReference type="PANTHER" id="PTHR30349">
    <property type="entry name" value="PHAGE INTEGRASE-RELATED"/>
    <property type="match status" value="1"/>
</dbReference>
<protein>
    <recommendedName>
        <fullName evidence="10">Core-binding (CB) domain-containing protein</fullName>
    </recommendedName>
</protein>
<dbReference type="AlphaFoldDB" id="A0A2H9T1J3"/>
<dbReference type="InterPro" id="IPR044068">
    <property type="entry name" value="CB"/>
</dbReference>
<evidence type="ECO:0000259" key="6">
    <source>
        <dbReference type="PROSITE" id="PS51898"/>
    </source>
</evidence>
<organism evidence="8 9">
    <name type="scientific">Candidatus Staskawiczbacteria bacterium CG10_big_fil_rev_8_21_14_0_10_38_10</name>
    <dbReference type="NCBI Taxonomy" id="1974891"/>
    <lineage>
        <taxon>Bacteria</taxon>
        <taxon>Candidatus Staskawicziibacteriota</taxon>
    </lineage>
</organism>
<dbReference type="Proteomes" id="UP000236946">
    <property type="component" value="Unassembled WGS sequence"/>
</dbReference>
<evidence type="ECO:0008006" key="10">
    <source>
        <dbReference type="Google" id="ProtNLM"/>
    </source>
</evidence>
<dbReference type="GO" id="GO:0015074">
    <property type="term" value="P:DNA integration"/>
    <property type="evidence" value="ECO:0007669"/>
    <property type="project" value="UniProtKB-KW"/>
</dbReference>
<dbReference type="GO" id="GO:0006310">
    <property type="term" value="P:DNA recombination"/>
    <property type="evidence" value="ECO:0007669"/>
    <property type="project" value="UniProtKB-KW"/>
</dbReference>
<dbReference type="InterPro" id="IPR004107">
    <property type="entry name" value="Integrase_SAM-like_N"/>
</dbReference>
<comment type="similarity">
    <text evidence="1">Belongs to the 'phage' integrase family.</text>
</comment>
<accession>A0A2H9T1J3</accession>
<sequence>MEKSNITIIKQIPLFLIYCTERGLSNKTQENYQHYLKKFVHWLEMGKKENLLPHELTADDIWKYRLYLSRYQNEKGQPLKRVTQNYYLIALRALLGYFIAKDIVSLPPEKITLPKDAKSEKTIKFLNLEQIERLLLVPNTKTRKGLRDKAILATLIATGLKVNQLAKLNRNQLKDIPGEILPLIREYLKTRKDKNNALFINYQARKGSIGKRLTNRSIERIVNYYGRKINLPFFITPEILRWARAHVLLNEEIKVYNPQNHKVFVIKSYNKESIKTPSLNQEDKKELLPLWHIVENIINKEISWLKNAIPTMPENYKANPPFLKHDDSILRKIAIFIVGGKIKAAELNNEEKNKDLWDNLTEKEGINKINRHGQEWHKKMMDVIYEYFKLRRCNIILEPVLNYGRADLGIYLNQNNPLYVEISTVSLFKLWYNLSTMKNATFLIIPSENKVIELSI</sequence>
<dbReference type="InterPro" id="IPR050090">
    <property type="entry name" value="Tyrosine_recombinase_XerCD"/>
</dbReference>
<gene>
    <name evidence="8" type="ORF">COU98_01155</name>
</gene>
<dbReference type="InterPro" id="IPR010998">
    <property type="entry name" value="Integrase_recombinase_N"/>
</dbReference>
<evidence type="ECO:0000256" key="5">
    <source>
        <dbReference type="PROSITE-ProRule" id="PRU01248"/>
    </source>
</evidence>
<evidence type="ECO:0000256" key="3">
    <source>
        <dbReference type="ARBA" id="ARBA00023125"/>
    </source>
</evidence>
<dbReference type="Gene3D" id="1.10.443.10">
    <property type="entry name" value="Intergrase catalytic core"/>
    <property type="match status" value="1"/>
</dbReference>
<feature type="domain" description="Tyr recombinase" evidence="6">
    <location>
        <begin position="121"/>
        <end position="289"/>
    </location>
</feature>
<dbReference type="Pfam" id="PF13495">
    <property type="entry name" value="Phage_int_SAM_4"/>
    <property type="match status" value="1"/>
</dbReference>
<dbReference type="InterPro" id="IPR011010">
    <property type="entry name" value="DNA_brk_join_enz"/>
</dbReference>
<feature type="domain" description="Core-binding (CB)" evidence="7">
    <location>
        <begin position="6"/>
        <end position="99"/>
    </location>
</feature>
<dbReference type="PROSITE" id="PS51898">
    <property type="entry name" value="TYR_RECOMBINASE"/>
    <property type="match status" value="1"/>
</dbReference>
<evidence type="ECO:0000256" key="1">
    <source>
        <dbReference type="ARBA" id="ARBA00008857"/>
    </source>
</evidence>
<dbReference type="GO" id="GO:0003677">
    <property type="term" value="F:DNA binding"/>
    <property type="evidence" value="ECO:0007669"/>
    <property type="project" value="UniProtKB-UniRule"/>
</dbReference>
<dbReference type="Gene3D" id="1.10.150.130">
    <property type="match status" value="1"/>
</dbReference>
<dbReference type="PROSITE" id="PS51900">
    <property type="entry name" value="CB"/>
    <property type="match status" value="1"/>
</dbReference>
<dbReference type="EMBL" id="PFEN01000019">
    <property type="protein sequence ID" value="PJE69593.1"/>
    <property type="molecule type" value="Genomic_DNA"/>
</dbReference>
<keyword evidence="3 5" id="KW-0238">DNA-binding</keyword>
<reference evidence="9" key="1">
    <citation type="submission" date="2017-09" db="EMBL/GenBank/DDBJ databases">
        <title>Depth-based differentiation of microbial function through sediment-hosted aquifers and enrichment of novel symbionts in the deep terrestrial subsurface.</title>
        <authorList>
            <person name="Probst A.J."/>
            <person name="Ladd B."/>
            <person name="Jarett J.K."/>
            <person name="Geller-Mcgrath D.E."/>
            <person name="Sieber C.M.K."/>
            <person name="Emerson J.B."/>
            <person name="Anantharaman K."/>
            <person name="Thomas B.C."/>
            <person name="Malmstrom R."/>
            <person name="Stieglmeier M."/>
            <person name="Klingl A."/>
            <person name="Woyke T."/>
            <person name="Ryan C.M."/>
            <person name="Banfield J.F."/>
        </authorList>
    </citation>
    <scope>NUCLEOTIDE SEQUENCE [LARGE SCALE GENOMIC DNA]</scope>
</reference>
<comment type="caution">
    <text evidence="8">The sequence shown here is derived from an EMBL/GenBank/DDBJ whole genome shotgun (WGS) entry which is preliminary data.</text>
</comment>
<evidence type="ECO:0000256" key="4">
    <source>
        <dbReference type="ARBA" id="ARBA00023172"/>
    </source>
</evidence>
<keyword evidence="4" id="KW-0233">DNA recombination</keyword>
<dbReference type="PANTHER" id="PTHR30349:SF41">
    <property type="entry name" value="INTEGRASE_RECOMBINASE PROTEIN MJ0367-RELATED"/>
    <property type="match status" value="1"/>
</dbReference>
<name>A0A2H9T1J3_9BACT</name>
<dbReference type="SUPFAM" id="SSF56349">
    <property type="entry name" value="DNA breaking-rejoining enzymes"/>
    <property type="match status" value="1"/>
</dbReference>
<dbReference type="InterPro" id="IPR002104">
    <property type="entry name" value="Integrase_catalytic"/>
</dbReference>